<comment type="caution">
    <text evidence="2">The sequence shown here is derived from an EMBL/GenBank/DDBJ whole genome shotgun (WGS) entry which is preliminary data.</text>
</comment>
<accession>A0A813DXJ9</accession>
<organism evidence="2 3">
    <name type="scientific">Polarella glacialis</name>
    <name type="common">Dinoflagellate</name>
    <dbReference type="NCBI Taxonomy" id="89957"/>
    <lineage>
        <taxon>Eukaryota</taxon>
        <taxon>Sar</taxon>
        <taxon>Alveolata</taxon>
        <taxon>Dinophyceae</taxon>
        <taxon>Suessiales</taxon>
        <taxon>Suessiaceae</taxon>
        <taxon>Polarella</taxon>
    </lineage>
</organism>
<evidence type="ECO:0000256" key="1">
    <source>
        <dbReference type="SAM" id="SignalP"/>
    </source>
</evidence>
<gene>
    <name evidence="2" type="ORF">PGLA1383_LOCUS8912</name>
</gene>
<evidence type="ECO:0008006" key="4">
    <source>
        <dbReference type="Google" id="ProtNLM"/>
    </source>
</evidence>
<dbReference type="EMBL" id="CAJNNV010004120">
    <property type="protein sequence ID" value="CAE8590187.1"/>
    <property type="molecule type" value="Genomic_DNA"/>
</dbReference>
<feature type="non-terminal residue" evidence="2">
    <location>
        <position position="127"/>
    </location>
</feature>
<reference evidence="2" key="1">
    <citation type="submission" date="2021-02" db="EMBL/GenBank/DDBJ databases">
        <authorList>
            <person name="Dougan E. K."/>
            <person name="Rhodes N."/>
            <person name="Thang M."/>
            <person name="Chan C."/>
        </authorList>
    </citation>
    <scope>NUCLEOTIDE SEQUENCE</scope>
</reference>
<proteinExistence type="predicted"/>
<name>A0A813DXJ9_POLGL</name>
<evidence type="ECO:0000313" key="2">
    <source>
        <dbReference type="EMBL" id="CAE8590187.1"/>
    </source>
</evidence>
<protein>
    <recommendedName>
        <fullName evidence="4">Secreted protein</fullName>
    </recommendedName>
</protein>
<feature type="chain" id="PRO_5033015292" description="Secreted protein" evidence="1">
    <location>
        <begin position="19"/>
        <end position="127"/>
    </location>
</feature>
<evidence type="ECO:0000313" key="3">
    <source>
        <dbReference type="Proteomes" id="UP000654075"/>
    </source>
</evidence>
<sequence>MFCSVAFFFAHVSRHAWAGNPYNSSHPWPCCCGVIVLGDSLKHGRLIFQAVRRPLPFPNSWPVDLCEPCQSLGKLCKSLQGILPATSQIMQNYLHLTVSSNKISLLTVIVNNKNNSNTSNKQQKEKT</sequence>
<keyword evidence="1" id="KW-0732">Signal</keyword>
<dbReference type="AlphaFoldDB" id="A0A813DXJ9"/>
<keyword evidence="3" id="KW-1185">Reference proteome</keyword>
<feature type="signal peptide" evidence="1">
    <location>
        <begin position="1"/>
        <end position="18"/>
    </location>
</feature>
<dbReference type="Proteomes" id="UP000654075">
    <property type="component" value="Unassembled WGS sequence"/>
</dbReference>